<dbReference type="AlphaFoldDB" id="A0A0H1RC79"/>
<dbReference type="PATRIC" id="fig|1225564.3.peg.3663"/>
<feature type="non-terminal residue" evidence="5">
    <location>
        <position position="1"/>
    </location>
</feature>
<dbReference type="Gene3D" id="3.90.1150.10">
    <property type="entry name" value="Aspartate Aminotransferase, domain 1"/>
    <property type="match status" value="1"/>
</dbReference>
<comment type="similarity">
    <text evidence="2 4">Belongs to the class-III pyridoxal-phosphate-dependent aminotransferase family.</text>
</comment>
<dbReference type="CDD" id="cd00610">
    <property type="entry name" value="OAT_like"/>
    <property type="match status" value="1"/>
</dbReference>
<comment type="cofactor">
    <cofactor evidence="1">
        <name>pyridoxal 5'-phosphate</name>
        <dbReference type="ChEBI" id="CHEBI:597326"/>
    </cofactor>
</comment>
<dbReference type="PANTHER" id="PTHR43094:SF1">
    <property type="entry name" value="AMINOTRANSFERASE CLASS-III"/>
    <property type="match status" value="1"/>
</dbReference>
<dbReference type="OrthoDB" id="9801834at2"/>
<evidence type="ECO:0000256" key="4">
    <source>
        <dbReference type="RuleBase" id="RU003560"/>
    </source>
</evidence>
<dbReference type="STRING" id="1225564.AA309_14020"/>
<dbReference type="InterPro" id="IPR049704">
    <property type="entry name" value="Aminotrans_3_PPA_site"/>
</dbReference>
<dbReference type="InterPro" id="IPR015424">
    <property type="entry name" value="PyrdxlP-dep_Trfase"/>
</dbReference>
<dbReference type="EMBL" id="LCYG01000033">
    <property type="protein sequence ID" value="KLK92456.1"/>
    <property type="molecule type" value="Genomic_DNA"/>
</dbReference>
<dbReference type="InterPro" id="IPR015422">
    <property type="entry name" value="PyrdxlP-dep_Trfase_small"/>
</dbReference>
<keyword evidence="3 4" id="KW-0663">Pyridoxal phosphate</keyword>
<keyword evidence="6" id="KW-1185">Reference proteome</keyword>
<sequence>ALSVGHNVKRRHDFRPLLFDVSTISECNFYRHGLAGESEEEYAIRAARELDAELSAQPPGTVIGFIAETIVGATAGALTPPKGYFREISKICHKHGVLLILDEIMCGMGRSGKLFAYEWEGVRPDIATCGKALGGGIQPVSAVLLSDKIVDAIKAGSGALKGGHTFMGHPVGCAVALEALEILTEDGFLEDVIAKGRALEMLLKQAFSSHPHVGDIRGRGLFWAIELVRDRSTKEPFPANSGLNEFIKRSAFTRGLLIYPGGGTVDGTLGDHILLAPSATADTTELHEIVDRLRLAVDAGLKAANSRIYQWTADKREGATR</sequence>
<dbReference type="GO" id="GO:0005829">
    <property type="term" value="C:cytosol"/>
    <property type="evidence" value="ECO:0007669"/>
    <property type="project" value="TreeGrafter"/>
</dbReference>
<dbReference type="InterPro" id="IPR005814">
    <property type="entry name" value="Aminotrans_3"/>
</dbReference>
<dbReference type="SUPFAM" id="SSF53383">
    <property type="entry name" value="PLP-dependent transferases"/>
    <property type="match status" value="1"/>
</dbReference>
<dbReference type="PANTHER" id="PTHR43094">
    <property type="entry name" value="AMINOTRANSFERASE"/>
    <property type="match status" value="1"/>
</dbReference>
<gene>
    <name evidence="5" type="ORF">AA309_14020</name>
</gene>
<dbReference type="GO" id="GO:0030170">
    <property type="term" value="F:pyridoxal phosphate binding"/>
    <property type="evidence" value="ECO:0007669"/>
    <property type="project" value="InterPro"/>
</dbReference>
<dbReference type="Pfam" id="PF00202">
    <property type="entry name" value="Aminotran_3"/>
    <property type="match status" value="1"/>
</dbReference>
<organism evidence="5 6">
    <name type="scientific">Microvirga vignae</name>
    <dbReference type="NCBI Taxonomy" id="1225564"/>
    <lineage>
        <taxon>Bacteria</taxon>
        <taxon>Pseudomonadati</taxon>
        <taxon>Pseudomonadota</taxon>
        <taxon>Alphaproteobacteria</taxon>
        <taxon>Hyphomicrobiales</taxon>
        <taxon>Methylobacteriaceae</taxon>
        <taxon>Microvirga</taxon>
    </lineage>
</organism>
<evidence type="ECO:0000313" key="5">
    <source>
        <dbReference type="EMBL" id="KLK92456.1"/>
    </source>
</evidence>
<dbReference type="Proteomes" id="UP000035489">
    <property type="component" value="Unassembled WGS sequence"/>
</dbReference>
<dbReference type="Gene3D" id="3.40.640.10">
    <property type="entry name" value="Type I PLP-dependent aspartate aminotransferase-like (Major domain)"/>
    <property type="match status" value="1"/>
</dbReference>
<evidence type="ECO:0000313" key="6">
    <source>
        <dbReference type="Proteomes" id="UP000035489"/>
    </source>
</evidence>
<dbReference type="GO" id="GO:0008483">
    <property type="term" value="F:transaminase activity"/>
    <property type="evidence" value="ECO:0007669"/>
    <property type="project" value="InterPro"/>
</dbReference>
<proteinExistence type="inferred from homology"/>
<dbReference type="InterPro" id="IPR015421">
    <property type="entry name" value="PyrdxlP-dep_Trfase_major"/>
</dbReference>
<evidence type="ECO:0000256" key="1">
    <source>
        <dbReference type="ARBA" id="ARBA00001933"/>
    </source>
</evidence>
<dbReference type="RefSeq" id="WP_047189658.1">
    <property type="nucleotide sequence ID" value="NZ_LCYG01000033.1"/>
</dbReference>
<name>A0A0H1RC79_9HYPH</name>
<protein>
    <recommendedName>
        <fullName evidence="7">Aminotransferase</fullName>
    </recommendedName>
</protein>
<evidence type="ECO:0000256" key="3">
    <source>
        <dbReference type="ARBA" id="ARBA00022898"/>
    </source>
</evidence>
<comment type="caution">
    <text evidence="5">The sequence shown here is derived from an EMBL/GenBank/DDBJ whole genome shotgun (WGS) entry which is preliminary data.</text>
</comment>
<evidence type="ECO:0000256" key="2">
    <source>
        <dbReference type="ARBA" id="ARBA00008954"/>
    </source>
</evidence>
<evidence type="ECO:0008006" key="7">
    <source>
        <dbReference type="Google" id="ProtNLM"/>
    </source>
</evidence>
<accession>A0A0H1RC79</accession>
<dbReference type="PROSITE" id="PS00600">
    <property type="entry name" value="AA_TRANSFER_CLASS_3"/>
    <property type="match status" value="1"/>
</dbReference>
<reference evidence="5 6" key="1">
    <citation type="submission" date="2015-05" db="EMBL/GenBank/DDBJ databases">
        <title>Draft genome sequence of Microvirga vignae strain BR3299, a novel nitrogen fixing bacteria isolated from Brazil semi-aired region.</title>
        <authorList>
            <person name="Zilli J.E."/>
            <person name="Passos S.R."/>
            <person name="Leite J."/>
            <person name="Baldani J.I."/>
            <person name="Xavier G.R."/>
            <person name="Rumjaneck N.G."/>
            <person name="Simoes-Araujo J.L."/>
        </authorList>
    </citation>
    <scope>NUCLEOTIDE SEQUENCE [LARGE SCALE GENOMIC DNA]</scope>
    <source>
        <strain evidence="5 6">BR3299</strain>
    </source>
</reference>